<keyword evidence="1" id="KW-1133">Transmembrane helix</keyword>
<name>A0AA88J5K3_FICCA</name>
<feature type="transmembrane region" description="Helical" evidence="1">
    <location>
        <begin position="81"/>
        <end position="105"/>
    </location>
</feature>
<dbReference type="Proteomes" id="UP001187192">
    <property type="component" value="Unassembled WGS sequence"/>
</dbReference>
<evidence type="ECO:0000313" key="4">
    <source>
        <dbReference type="Proteomes" id="UP001187192"/>
    </source>
</evidence>
<dbReference type="Gramene" id="FCD_00028690-RA">
    <property type="protein sequence ID" value="FCD_00028690-RA:cds"/>
    <property type="gene ID" value="FCD_00028690"/>
</dbReference>
<comment type="caution">
    <text evidence="3">The sequence shown here is derived from an EMBL/GenBank/DDBJ whole genome shotgun (WGS) entry which is preliminary data.</text>
</comment>
<dbReference type="AlphaFoldDB" id="A0AA88J5K3"/>
<evidence type="ECO:0000256" key="1">
    <source>
        <dbReference type="SAM" id="Phobius"/>
    </source>
</evidence>
<evidence type="ECO:0000313" key="3">
    <source>
        <dbReference type="EMBL" id="GMN65673.1"/>
    </source>
</evidence>
<evidence type="ECO:0000259" key="2">
    <source>
        <dbReference type="Pfam" id="PF13962"/>
    </source>
</evidence>
<reference evidence="3" key="1">
    <citation type="submission" date="2023-07" db="EMBL/GenBank/DDBJ databases">
        <title>draft genome sequence of fig (Ficus carica).</title>
        <authorList>
            <person name="Takahashi T."/>
            <person name="Nishimura K."/>
        </authorList>
    </citation>
    <scope>NUCLEOTIDE SEQUENCE</scope>
</reference>
<accession>A0AA88J5K3</accession>
<feature type="domain" description="PGG" evidence="2">
    <location>
        <begin position="33"/>
        <end position="145"/>
    </location>
</feature>
<sequence>MPPNFYIRYNAKGETPEAIFTKSHENLVRDGGQWLKSTAESCSIVATVIVTVAFAATSSIPGGTKDQNGKPTLENKFAMKIFGITSLVSLCFSVTSMSMFLSILLTRYQEKDFERSLPWKLILGLTSLFVSVASVLISFCSAHFLVLRDTLKYAAIPVYAFNCLLISFFAVTQFPLHFDLIKTTFRSPFRGSSSRVKKYKKLIQVERVPLQIVVPPTSNPNWYM</sequence>
<keyword evidence="1" id="KW-0472">Membrane</keyword>
<organism evidence="3 4">
    <name type="scientific">Ficus carica</name>
    <name type="common">Common fig</name>
    <dbReference type="NCBI Taxonomy" id="3494"/>
    <lineage>
        <taxon>Eukaryota</taxon>
        <taxon>Viridiplantae</taxon>
        <taxon>Streptophyta</taxon>
        <taxon>Embryophyta</taxon>
        <taxon>Tracheophyta</taxon>
        <taxon>Spermatophyta</taxon>
        <taxon>Magnoliopsida</taxon>
        <taxon>eudicotyledons</taxon>
        <taxon>Gunneridae</taxon>
        <taxon>Pentapetalae</taxon>
        <taxon>rosids</taxon>
        <taxon>fabids</taxon>
        <taxon>Rosales</taxon>
        <taxon>Moraceae</taxon>
        <taxon>Ficeae</taxon>
        <taxon>Ficus</taxon>
    </lineage>
</organism>
<dbReference type="Pfam" id="PF13962">
    <property type="entry name" value="PGG"/>
    <property type="match status" value="1"/>
</dbReference>
<dbReference type="PANTHER" id="PTHR24177:SF103">
    <property type="entry name" value="PGG DOMAIN-CONTAINING PROTEIN"/>
    <property type="match status" value="1"/>
</dbReference>
<feature type="transmembrane region" description="Helical" evidence="1">
    <location>
        <begin position="156"/>
        <end position="176"/>
    </location>
</feature>
<gene>
    <name evidence="3" type="ORF">TIFTF001_034741</name>
</gene>
<feature type="transmembrane region" description="Helical" evidence="1">
    <location>
        <begin position="42"/>
        <end position="61"/>
    </location>
</feature>
<dbReference type="InterPro" id="IPR026961">
    <property type="entry name" value="PGG_dom"/>
</dbReference>
<protein>
    <recommendedName>
        <fullName evidence="2">PGG domain-containing protein</fullName>
    </recommendedName>
</protein>
<dbReference type="GO" id="GO:0016020">
    <property type="term" value="C:membrane"/>
    <property type="evidence" value="ECO:0007669"/>
    <property type="project" value="TreeGrafter"/>
</dbReference>
<proteinExistence type="predicted"/>
<dbReference type="EMBL" id="BTGU01000253">
    <property type="protein sequence ID" value="GMN65673.1"/>
    <property type="molecule type" value="Genomic_DNA"/>
</dbReference>
<keyword evidence="1" id="KW-0812">Transmembrane</keyword>
<feature type="transmembrane region" description="Helical" evidence="1">
    <location>
        <begin position="117"/>
        <end position="144"/>
    </location>
</feature>
<keyword evidence="4" id="KW-1185">Reference proteome</keyword>
<dbReference type="PANTHER" id="PTHR24177">
    <property type="entry name" value="CASKIN"/>
    <property type="match status" value="1"/>
</dbReference>